<protein>
    <submittedName>
        <fullName evidence="1">Uncharacterized protein</fullName>
    </submittedName>
</protein>
<reference evidence="1" key="1">
    <citation type="submission" date="2024-01" db="EMBL/GenBank/DDBJ databases">
        <authorList>
            <person name="Webb A."/>
        </authorList>
    </citation>
    <scope>NUCLEOTIDE SEQUENCE</scope>
    <source>
        <strain evidence="1">Pm1</strain>
    </source>
</reference>
<evidence type="ECO:0000313" key="1">
    <source>
        <dbReference type="EMBL" id="CAK7905050.1"/>
    </source>
</evidence>
<dbReference type="AlphaFoldDB" id="A0AAV1T9L1"/>
<organism evidence="1 2">
    <name type="scientific">Peronospora matthiolae</name>
    <dbReference type="NCBI Taxonomy" id="2874970"/>
    <lineage>
        <taxon>Eukaryota</taxon>
        <taxon>Sar</taxon>
        <taxon>Stramenopiles</taxon>
        <taxon>Oomycota</taxon>
        <taxon>Peronosporomycetes</taxon>
        <taxon>Peronosporales</taxon>
        <taxon>Peronosporaceae</taxon>
        <taxon>Peronospora</taxon>
    </lineage>
</organism>
<evidence type="ECO:0000313" key="2">
    <source>
        <dbReference type="Proteomes" id="UP001162060"/>
    </source>
</evidence>
<accession>A0AAV1T9L1</accession>
<dbReference type="Proteomes" id="UP001162060">
    <property type="component" value="Unassembled WGS sequence"/>
</dbReference>
<name>A0AAV1T9L1_9STRA</name>
<dbReference type="EMBL" id="CAKLBY020000029">
    <property type="protein sequence ID" value="CAK7905050.1"/>
    <property type="molecule type" value="Genomic_DNA"/>
</dbReference>
<proteinExistence type="predicted"/>
<sequence length="52" mass="5566">MAVLKPLLKEGSAGGKVLPWACCALSRYLRAHLKFLMPLLLCGIVSTAVLLV</sequence>
<gene>
    <name evidence="1" type="ORF">PM001_LOCUS3030</name>
</gene>
<comment type="caution">
    <text evidence="1">The sequence shown here is derived from an EMBL/GenBank/DDBJ whole genome shotgun (WGS) entry which is preliminary data.</text>
</comment>